<dbReference type="Proteomes" id="UP000789831">
    <property type="component" value="Unassembled WGS sequence"/>
</dbReference>
<keyword evidence="1" id="KW-0472">Membrane</keyword>
<evidence type="ECO:0000313" key="3">
    <source>
        <dbReference type="Proteomes" id="UP000789831"/>
    </source>
</evidence>
<comment type="caution">
    <text evidence="2">The sequence shown here is derived from an EMBL/GenBank/DDBJ whole genome shotgun (WGS) entry which is preliminary data.</text>
</comment>
<feature type="transmembrane region" description="Helical" evidence="1">
    <location>
        <begin position="7"/>
        <end position="29"/>
    </location>
</feature>
<evidence type="ECO:0000313" key="2">
    <source>
        <dbReference type="EMBL" id="CAG8637130.1"/>
    </source>
</evidence>
<evidence type="ECO:0000256" key="1">
    <source>
        <dbReference type="SAM" id="Phobius"/>
    </source>
</evidence>
<reference evidence="2" key="1">
    <citation type="submission" date="2021-06" db="EMBL/GenBank/DDBJ databases">
        <authorList>
            <person name="Kallberg Y."/>
            <person name="Tangrot J."/>
            <person name="Rosling A."/>
        </authorList>
    </citation>
    <scope>NUCLEOTIDE SEQUENCE</scope>
    <source>
        <strain evidence="2">MT106</strain>
    </source>
</reference>
<keyword evidence="1" id="KW-1133">Transmembrane helix</keyword>
<protein>
    <submittedName>
        <fullName evidence="2">3757_t:CDS:1</fullName>
    </submittedName>
</protein>
<proteinExistence type="predicted"/>
<organism evidence="2 3">
    <name type="scientific">Ambispora gerdemannii</name>
    <dbReference type="NCBI Taxonomy" id="144530"/>
    <lineage>
        <taxon>Eukaryota</taxon>
        <taxon>Fungi</taxon>
        <taxon>Fungi incertae sedis</taxon>
        <taxon>Mucoromycota</taxon>
        <taxon>Glomeromycotina</taxon>
        <taxon>Glomeromycetes</taxon>
        <taxon>Archaeosporales</taxon>
        <taxon>Ambisporaceae</taxon>
        <taxon>Ambispora</taxon>
    </lineage>
</organism>
<sequence>MTTFKKLVGIVLIMAIGLFVSFDAIPASYSGGVGNSGMLQLAIFLSPLISDSDGSGSG</sequence>
<accession>A0A9N9DD96</accession>
<name>A0A9N9DD96_9GLOM</name>
<dbReference type="AlphaFoldDB" id="A0A9N9DD96"/>
<gene>
    <name evidence="2" type="ORF">AGERDE_LOCUS10798</name>
</gene>
<dbReference type="EMBL" id="CAJVPL010003701">
    <property type="protein sequence ID" value="CAG8637130.1"/>
    <property type="molecule type" value="Genomic_DNA"/>
</dbReference>
<keyword evidence="3" id="KW-1185">Reference proteome</keyword>
<keyword evidence="1" id="KW-0812">Transmembrane</keyword>